<sequence>MKYENKSITSDGEKLLAQSVANSQSPIIDKMLVLNTDIPLEKTIDSLTLNDFSNAISFDVNNVSQNDNSFTASAVISNDGINQDYTAKLIGVTGFLNGNDDRKLFSVAQGSDPFVIEKQDGTPVTLVPSITTGFSNSQNVQLTVKNDVYVTHDELETLKSDIAQNISGPDSTVSKNIAQAKTDANNYTDSVKDGLQKNIDTTNQRVDNVHDQLGSDIASAKSELSGQIGELSDKSLKFEQLPMGTKLVDITKSGQYILDGNPNNWEGMPDNGIINSWLNILEVKYFKSWSGFYTRNYVLTTSTSMILTRSISTVGGDTGWQLAVSKDDTNKLSDRINDLSDKSIVNRGSIPVDDLNDLTQTGFYADENTVHASFILKNNPDGSSGHCYVRVTHFSNNMIKQSYCNDHFGSLNYERYKINGIWTNWKQLTTTDDTAALSDRIDKAQDQLGADIRDAEQRANAHSDEKIKFFDSLDQVNSTTAPEGTLAIVKE</sequence>
<dbReference type="RefSeq" id="WP_140921753.1">
    <property type="nucleotide sequence ID" value="NZ_QUAM01000006.1"/>
</dbReference>
<dbReference type="Proteomes" id="UP000767392">
    <property type="component" value="Unassembled WGS sequence"/>
</dbReference>
<proteinExistence type="predicted"/>
<protein>
    <recommendedName>
        <fullName evidence="3">BppU N-terminal domain-containing protein</fullName>
    </recommendedName>
</protein>
<name>A0ABY2YWH5_9LACO</name>
<reference evidence="1 2" key="1">
    <citation type="submission" date="2018-08" db="EMBL/GenBank/DDBJ databases">
        <title>Comparative genomics of wild bee and flower associated Lactobacillus reveals potential adaptation to the bee host.</title>
        <authorList>
            <person name="Vuong H.Q."/>
            <person name="Mcfrederick Q.S."/>
        </authorList>
    </citation>
    <scope>NUCLEOTIDE SEQUENCE [LARGE SCALE GENOMIC DNA]</scope>
    <source>
        <strain evidence="1 2">HV_04</strain>
    </source>
</reference>
<dbReference type="CDD" id="cd19958">
    <property type="entry name" value="pyocin_knob"/>
    <property type="match status" value="1"/>
</dbReference>
<gene>
    <name evidence="1" type="ORF">DY048_07235</name>
</gene>
<accession>A0ABY2YWH5</accession>
<dbReference type="EMBL" id="QUAM01000006">
    <property type="protein sequence ID" value="TPR12796.1"/>
    <property type="molecule type" value="Genomic_DNA"/>
</dbReference>
<keyword evidence="2" id="KW-1185">Reference proteome</keyword>
<evidence type="ECO:0008006" key="3">
    <source>
        <dbReference type="Google" id="ProtNLM"/>
    </source>
</evidence>
<organism evidence="1 2">
    <name type="scientific">Apilactobacillus timberlakei</name>
    <dbReference type="NCBI Taxonomy" id="2008380"/>
    <lineage>
        <taxon>Bacteria</taxon>
        <taxon>Bacillati</taxon>
        <taxon>Bacillota</taxon>
        <taxon>Bacilli</taxon>
        <taxon>Lactobacillales</taxon>
        <taxon>Lactobacillaceae</taxon>
        <taxon>Apilactobacillus</taxon>
    </lineage>
</organism>
<comment type="caution">
    <text evidence="1">The sequence shown here is derived from an EMBL/GenBank/DDBJ whole genome shotgun (WGS) entry which is preliminary data.</text>
</comment>
<evidence type="ECO:0000313" key="2">
    <source>
        <dbReference type="Proteomes" id="UP000767392"/>
    </source>
</evidence>
<evidence type="ECO:0000313" key="1">
    <source>
        <dbReference type="EMBL" id="TPR12796.1"/>
    </source>
</evidence>